<dbReference type="GO" id="GO:0004134">
    <property type="term" value="F:4-alpha-glucanotransferase activity"/>
    <property type="evidence" value="ECO:0007669"/>
    <property type="project" value="UniProtKB-EC"/>
</dbReference>
<dbReference type="SUPFAM" id="SSF51445">
    <property type="entry name" value="(Trans)glycosidases"/>
    <property type="match status" value="1"/>
</dbReference>
<dbReference type="AlphaFoldDB" id="A0A6J0PGD0"/>
<reference evidence="11" key="1">
    <citation type="submission" date="2025-08" db="UniProtKB">
        <authorList>
            <consortium name="RefSeq"/>
        </authorList>
    </citation>
    <scope>IDENTIFICATION</scope>
</reference>
<organism evidence="10 11">
    <name type="scientific">Elaeis guineensis var. tenera</name>
    <name type="common">Oil palm</name>
    <dbReference type="NCBI Taxonomy" id="51953"/>
    <lineage>
        <taxon>Eukaryota</taxon>
        <taxon>Viridiplantae</taxon>
        <taxon>Streptophyta</taxon>
        <taxon>Embryophyta</taxon>
        <taxon>Tracheophyta</taxon>
        <taxon>Spermatophyta</taxon>
        <taxon>Magnoliopsida</taxon>
        <taxon>Liliopsida</taxon>
        <taxon>Arecaceae</taxon>
        <taxon>Arecoideae</taxon>
        <taxon>Cocoseae</taxon>
        <taxon>Elaeidinae</taxon>
        <taxon>Elaeis</taxon>
    </lineage>
</organism>
<comment type="catalytic activity">
    <reaction evidence="1">
        <text>Transfers a segment of a (1-&gt;4)-alpha-D-glucan to a new position in an acceptor, which may be glucose or a (1-&gt;4)-alpha-D-glucan.</text>
        <dbReference type="EC" id="2.4.1.25"/>
    </reaction>
</comment>
<gene>
    <name evidence="11" type="primary">LOC105041670</name>
</gene>
<comment type="similarity">
    <text evidence="2">Belongs to the disproportionating enzyme family.</text>
</comment>
<sequence length="194" mass="22455">MESVLSLVMVVFYGLLFCPGWCETYHHVFYVKEASYTRLCGTKKMMTVNGQFPGPTLYANRGDELVIKVFNYAHCILWCHLQSFGKINILAEDLGVITEDVVQLRKAIGAPGMAVLHFWKWLRQSHLPRNHEQDQVVYTGTHDNDTILGWWEKIWRRKRSVISRYLLPCSVSEAAWQITTINRYGRPRTDSTDG</sequence>
<dbReference type="PANTHER" id="PTHR32438">
    <property type="entry name" value="4-ALPHA-GLUCANOTRANSFERASE DPE1, CHLOROPLASTIC/AMYLOPLASTIC"/>
    <property type="match status" value="1"/>
</dbReference>
<keyword evidence="6" id="KW-0119">Carbohydrate metabolism</keyword>
<dbReference type="Proteomes" id="UP000504607">
    <property type="component" value="Chromosome 3"/>
</dbReference>
<keyword evidence="10" id="KW-1185">Reference proteome</keyword>
<protein>
    <recommendedName>
        <fullName evidence="3">4-alpha-glucanotransferase</fullName>
        <ecNumber evidence="3">2.4.1.25</ecNumber>
    </recommendedName>
    <alternativeName>
        <fullName evidence="7">Amylomaltase</fullName>
    </alternativeName>
    <alternativeName>
        <fullName evidence="8">Disproportionating enzyme</fullName>
    </alternativeName>
</protein>
<evidence type="ECO:0000256" key="7">
    <source>
        <dbReference type="ARBA" id="ARBA00031423"/>
    </source>
</evidence>
<dbReference type="InParanoid" id="A0A6J0PGD0"/>
<evidence type="ECO:0000256" key="4">
    <source>
        <dbReference type="ARBA" id="ARBA00022676"/>
    </source>
</evidence>
<evidence type="ECO:0000256" key="3">
    <source>
        <dbReference type="ARBA" id="ARBA00012560"/>
    </source>
</evidence>
<dbReference type="GO" id="GO:0005507">
    <property type="term" value="F:copper ion binding"/>
    <property type="evidence" value="ECO:0007669"/>
    <property type="project" value="InterPro"/>
</dbReference>
<evidence type="ECO:0000256" key="6">
    <source>
        <dbReference type="ARBA" id="ARBA00023277"/>
    </source>
</evidence>
<dbReference type="Gene3D" id="3.20.20.80">
    <property type="entry name" value="Glycosidases"/>
    <property type="match status" value="1"/>
</dbReference>
<dbReference type="GO" id="GO:0005975">
    <property type="term" value="P:carbohydrate metabolic process"/>
    <property type="evidence" value="ECO:0007669"/>
    <property type="project" value="InterPro"/>
</dbReference>
<dbReference type="InterPro" id="IPR017853">
    <property type="entry name" value="GH"/>
</dbReference>
<keyword evidence="5" id="KW-0808">Transferase</keyword>
<accession>A0A6J0PGD0</accession>
<keyword evidence="9" id="KW-0732">Signal</keyword>
<evidence type="ECO:0000256" key="8">
    <source>
        <dbReference type="ARBA" id="ARBA00031501"/>
    </source>
</evidence>
<feature type="signal peptide" evidence="9">
    <location>
        <begin position="1"/>
        <end position="22"/>
    </location>
</feature>
<evidence type="ECO:0000256" key="1">
    <source>
        <dbReference type="ARBA" id="ARBA00000439"/>
    </source>
</evidence>
<dbReference type="InterPro" id="IPR003385">
    <property type="entry name" value="Glyco_hydro_77"/>
</dbReference>
<evidence type="ECO:0000256" key="2">
    <source>
        <dbReference type="ARBA" id="ARBA00005684"/>
    </source>
</evidence>
<dbReference type="EC" id="2.4.1.25" evidence="3"/>
<proteinExistence type="inferred from homology"/>
<dbReference type="SUPFAM" id="SSF49503">
    <property type="entry name" value="Cupredoxins"/>
    <property type="match status" value="1"/>
</dbReference>
<dbReference type="OrthoDB" id="6123450at2759"/>
<dbReference type="Pfam" id="PF02446">
    <property type="entry name" value="Glyco_hydro_77"/>
    <property type="match status" value="1"/>
</dbReference>
<name>A0A6J0PGD0_ELAGV</name>
<evidence type="ECO:0000256" key="5">
    <source>
        <dbReference type="ARBA" id="ARBA00022679"/>
    </source>
</evidence>
<keyword evidence="4" id="KW-0328">Glycosyltransferase</keyword>
<feature type="chain" id="PRO_5026919504" description="4-alpha-glucanotransferase" evidence="9">
    <location>
        <begin position="23"/>
        <end position="194"/>
    </location>
</feature>
<evidence type="ECO:0000256" key="9">
    <source>
        <dbReference type="SAM" id="SignalP"/>
    </source>
</evidence>
<evidence type="ECO:0000313" key="10">
    <source>
        <dbReference type="Proteomes" id="UP000504607"/>
    </source>
</evidence>
<dbReference type="InterPro" id="IPR008972">
    <property type="entry name" value="Cupredoxin"/>
</dbReference>
<dbReference type="RefSeq" id="XP_019704731.2">
    <property type="nucleotide sequence ID" value="XM_019849172.2"/>
</dbReference>
<dbReference type="Gene3D" id="2.60.40.420">
    <property type="entry name" value="Cupredoxins - blue copper proteins"/>
    <property type="match status" value="1"/>
</dbReference>
<dbReference type="PANTHER" id="PTHR32438:SF5">
    <property type="entry name" value="4-ALPHA-GLUCANOTRANSFERASE DPE1, CHLOROPLASTIC_AMYLOPLASTIC"/>
    <property type="match status" value="1"/>
</dbReference>
<evidence type="ECO:0000313" key="11">
    <source>
        <dbReference type="RefSeq" id="XP_019704731.2"/>
    </source>
</evidence>